<keyword evidence="10" id="KW-0575">Peroxidase</keyword>
<keyword evidence="4 8" id="KW-0732">Signal</keyword>
<dbReference type="InterPro" id="IPR009056">
    <property type="entry name" value="Cyt_c-like_dom"/>
</dbReference>
<evidence type="ECO:0000256" key="7">
    <source>
        <dbReference type="PROSITE-ProRule" id="PRU00433"/>
    </source>
</evidence>
<evidence type="ECO:0000256" key="2">
    <source>
        <dbReference type="ARBA" id="ARBA00022617"/>
    </source>
</evidence>
<evidence type="ECO:0000256" key="6">
    <source>
        <dbReference type="ARBA" id="ARBA00023004"/>
    </source>
</evidence>
<keyword evidence="2 7" id="KW-0349">Heme</keyword>
<dbReference type="InterPro" id="IPR004852">
    <property type="entry name" value="Di-haem_cyt_c_peroxidsae"/>
</dbReference>
<dbReference type="Proteomes" id="UP000582837">
    <property type="component" value="Unassembled WGS sequence"/>
</dbReference>
<dbReference type="InterPro" id="IPR038352">
    <property type="entry name" value="Imelysin_sf"/>
</dbReference>
<evidence type="ECO:0000259" key="9">
    <source>
        <dbReference type="PROSITE" id="PS51007"/>
    </source>
</evidence>
<feature type="domain" description="Cytochrome c" evidence="9">
    <location>
        <begin position="469"/>
        <end position="611"/>
    </location>
</feature>
<dbReference type="Gene3D" id="1.20.1420.20">
    <property type="entry name" value="M75 peptidase, HXXE motif"/>
    <property type="match status" value="1"/>
</dbReference>
<keyword evidence="5 10" id="KW-0560">Oxidoreductase</keyword>
<dbReference type="GO" id="GO:0009055">
    <property type="term" value="F:electron transfer activity"/>
    <property type="evidence" value="ECO:0007669"/>
    <property type="project" value="InterPro"/>
</dbReference>
<evidence type="ECO:0000256" key="1">
    <source>
        <dbReference type="ARBA" id="ARBA00004196"/>
    </source>
</evidence>
<comment type="subcellular location">
    <subcellularLocation>
        <location evidence="1">Cell envelope</location>
    </subcellularLocation>
</comment>
<feature type="domain" description="Cytochrome c" evidence="9">
    <location>
        <begin position="313"/>
        <end position="450"/>
    </location>
</feature>
<comment type="caution">
    <text evidence="10">The sequence shown here is derived from an EMBL/GenBank/DDBJ whole genome shotgun (WGS) entry which is preliminary data.</text>
</comment>
<dbReference type="GO" id="GO:0020037">
    <property type="term" value="F:heme binding"/>
    <property type="evidence" value="ECO:0007669"/>
    <property type="project" value="InterPro"/>
</dbReference>
<proteinExistence type="predicted"/>
<dbReference type="Pfam" id="PF03150">
    <property type="entry name" value="CCP_MauG"/>
    <property type="match status" value="1"/>
</dbReference>
<dbReference type="EMBL" id="JACHIA010000001">
    <property type="protein sequence ID" value="MBB6069097.1"/>
    <property type="molecule type" value="Genomic_DNA"/>
</dbReference>
<dbReference type="PROSITE" id="PS51007">
    <property type="entry name" value="CYTC"/>
    <property type="match status" value="2"/>
</dbReference>
<keyword evidence="6 7" id="KW-0408">Iron</keyword>
<dbReference type="GO" id="GO:0030313">
    <property type="term" value="C:cell envelope"/>
    <property type="evidence" value="ECO:0007669"/>
    <property type="project" value="UniProtKB-SubCell"/>
</dbReference>
<dbReference type="InterPro" id="IPR036909">
    <property type="entry name" value="Cyt_c-like_dom_sf"/>
</dbReference>
<reference evidence="10 11" key="1">
    <citation type="submission" date="2020-08" db="EMBL/GenBank/DDBJ databases">
        <title>Genomic Encyclopedia of Type Strains, Phase IV (KMG-IV): sequencing the most valuable type-strain genomes for metagenomic binning, comparative biology and taxonomic classification.</title>
        <authorList>
            <person name="Goeker M."/>
        </authorList>
    </citation>
    <scope>NUCLEOTIDE SEQUENCE [LARGE SCALE GENOMIC DNA]</scope>
    <source>
        <strain evidence="10 11">DSM 29007</strain>
    </source>
</reference>
<dbReference type="PROSITE" id="PS51257">
    <property type="entry name" value="PROKAR_LIPOPROTEIN"/>
    <property type="match status" value="1"/>
</dbReference>
<accession>A0A841GKH6</accession>
<evidence type="ECO:0000256" key="5">
    <source>
        <dbReference type="ARBA" id="ARBA00023002"/>
    </source>
</evidence>
<keyword evidence="11" id="KW-1185">Reference proteome</keyword>
<feature type="chain" id="PRO_5032331922" evidence="8">
    <location>
        <begin position="21"/>
        <end position="640"/>
    </location>
</feature>
<evidence type="ECO:0000313" key="10">
    <source>
        <dbReference type="EMBL" id="MBB6069097.1"/>
    </source>
</evidence>
<dbReference type="RefSeq" id="WP_170031901.1">
    <property type="nucleotide sequence ID" value="NZ_JABDTL010000001.1"/>
</dbReference>
<dbReference type="EC" id="1.11.1.5" evidence="10"/>
<dbReference type="AlphaFoldDB" id="A0A841GKH6"/>
<dbReference type="InterPro" id="IPR051395">
    <property type="entry name" value="Cytochrome_c_Peroxidase/MauG"/>
</dbReference>
<gene>
    <name evidence="10" type="ORF">HNQ61_000708</name>
</gene>
<evidence type="ECO:0000256" key="3">
    <source>
        <dbReference type="ARBA" id="ARBA00022723"/>
    </source>
</evidence>
<sequence length="640" mass="68824">MTRIIPIRAAALFLIVFATACSRGVPSTVPAEGSPRAAAARASALTALDRLDATLLWLEASAAKAGPDSLRAQFLRARLAYKGAEHLVELYAPTTAEGINGPPIDEVEEDDPNRTVIEAEGFQVMEELLWPEWDEASRAELAREARITRANARRARGMLEATPLTDAVVWDAARQQIARIVVLGLAGFDTPLAGTSLPEAAASLRALRETVAPYADELRTADARLADELDGSFSRAVATLDGARSADDFDRLAFLTDRADPLARALWRARERLRIPAPPDRRAWRGAAPTLWGADAIDPLAFAPSGAEDAPARRAELGKLLFFDPVLSGDGSRACSSCHLPERAFADGRARPAPLRAGGPVPRRNTPTVINAGLQAGAFYDLRTTFLEDQVNDVVRNRDEMHGDFARAVALLEGSPEYVAHFRAAYADGGSRVTADRVRGAVAAYIRSLQGMNAPFDRYVRGDRNAMGPAERRGFNLFMGRARCGSCHFAPLFNGTVPPAFGKAEVEVLGVPDRAARTAARVDADEGRGAVAGVSLHRHAFKTPTVRNAALTAPYMHNGVFATLEEVVDFYDRGGGPAWGIHLDNQTLPADSLHLSARDREDLVAFMRALSDTAGLTARPVRLPALPGAPGMRGAVARRY</sequence>
<name>A0A841GKH6_9BACT</name>
<keyword evidence="3 7" id="KW-0479">Metal-binding</keyword>
<feature type="signal peptide" evidence="8">
    <location>
        <begin position="1"/>
        <end position="20"/>
    </location>
</feature>
<evidence type="ECO:0000256" key="4">
    <source>
        <dbReference type="ARBA" id="ARBA00022729"/>
    </source>
</evidence>
<organism evidence="10 11">
    <name type="scientific">Longimicrobium terrae</name>
    <dbReference type="NCBI Taxonomy" id="1639882"/>
    <lineage>
        <taxon>Bacteria</taxon>
        <taxon>Pseudomonadati</taxon>
        <taxon>Gemmatimonadota</taxon>
        <taxon>Longimicrobiia</taxon>
        <taxon>Longimicrobiales</taxon>
        <taxon>Longimicrobiaceae</taxon>
        <taxon>Longimicrobium</taxon>
    </lineage>
</organism>
<evidence type="ECO:0000256" key="8">
    <source>
        <dbReference type="SAM" id="SignalP"/>
    </source>
</evidence>
<dbReference type="GO" id="GO:0004130">
    <property type="term" value="F:cytochrome-c peroxidase activity"/>
    <property type="evidence" value="ECO:0007669"/>
    <property type="project" value="UniProtKB-EC"/>
</dbReference>
<dbReference type="GO" id="GO:0046872">
    <property type="term" value="F:metal ion binding"/>
    <property type="evidence" value="ECO:0007669"/>
    <property type="project" value="UniProtKB-KW"/>
</dbReference>
<dbReference type="PANTHER" id="PTHR30600:SF10">
    <property type="entry name" value="BLL6722 PROTEIN"/>
    <property type="match status" value="1"/>
</dbReference>
<protein>
    <submittedName>
        <fullName evidence="10">Cytochrome c peroxidase</fullName>
        <ecNumber evidence="10">1.11.1.5</ecNumber>
    </submittedName>
</protein>
<dbReference type="PANTHER" id="PTHR30600">
    <property type="entry name" value="CYTOCHROME C PEROXIDASE-RELATED"/>
    <property type="match status" value="1"/>
</dbReference>
<evidence type="ECO:0000313" key="11">
    <source>
        <dbReference type="Proteomes" id="UP000582837"/>
    </source>
</evidence>
<dbReference type="SUPFAM" id="SSF46626">
    <property type="entry name" value="Cytochrome c"/>
    <property type="match status" value="2"/>
</dbReference>
<dbReference type="Gene3D" id="1.10.760.10">
    <property type="entry name" value="Cytochrome c-like domain"/>
    <property type="match status" value="2"/>
</dbReference>